<dbReference type="Pfam" id="PF02781">
    <property type="entry name" value="G6PD_C"/>
    <property type="match status" value="1"/>
</dbReference>
<dbReference type="PRINTS" id="PR00079">
    <property type="entry name" value="G6PDHDRGNASE"/>
</dbReference>
<comment type="pathway">
    <text evidence="1">Carbohydrate degradation; pentose phosphate pathway.</text>
</comment>
<evidence type="ECO:0000313" key="10">
    <source>
        <dbReference type="EMBL" id="RXM91464.1"/>
    </source>
</evidence>
<feature type="signal peptide" evidence="6">
    <location>
        <begin position="1"/>
        <end position="23"/>
    </location>
</feature>
<keyword evidence="6" id="KW-0732">Signal</keyword>
<dbReference type="Gene3D" id="3.40.50.1360">
    <property type="match status" value="1"/>
</dbReference>
<keyword evidence="11" id="KW-1185">Reference proteome</keyword>
<dbReference type="InterPro" id="IPR036291">
    <property type="entry name" value="NAD(P)-bd_dom_sf"/>
</dbReference>
<keyword evidence="5" id="KW-0119">Carbohydrate metabolism</keyword>
<dbReference type="NCBIfam" id="TIGR01198">
    <property type="entry name" value="pgl"/>
    <property type="match status" value="1"/>
</dbReference>
<feature type="domain" description="Glucosamine/galactosamine-6-phosphate isomerase" evidence="8">
    <location>
        <begin position="559"/>
        <end position="781"/>
    </location>
</feature>
<dbReference type="CDD" id="cd01400">
    <property type="entry name" value="6PGL"/>
    <property type="match status" value="1"/>
</dbReference>
<dbReference type="InterPro" id="IPR022675">
    <property type="entry name" value="G6P_DH_C"/>
</dbReference>
<dbReference type="SUPFAM" id="SSF55347">
    <property type="entry name" value="Glyceraldehyde-3-phosphate dehydrogenase-like, C-terminal domain"/>
    <property type="match status" value="1"/>
</dbReference>
<evidence type="ECO:0000256" key="2">
    <source>
        <dbReference type="ARBA" id="ARBA00022526"/>
    </source>
</evidence>
<dbReference type="InterPro" id="IPR006148">
    <property type="entry name" value="Glc/Gal-6P_isomerase"/>
</dbReference>
<comment type="caution">
    <text evidence="10">The sequence shown here is derived from an EMBL/GenBank/DDBJ whole genome shotgun (WGS) entry which is preliminary data.</text>
</comment>
<reference evidence="10 11" key="1">
    <citation type="submission" date="2019-01" db="EMBL/GenBank/DDBJ databases">
        <title>Draft Genome and Complete Hox-Cluster Characterization of the Sterlet Sturgeon (Acipenser ruthenus).</title>
        <authorList>
            <person name="Wei Q."/>
        </authorList>
    </citation>
    <scope>NUCLEOTIDE SEQUENCE [LARGE SCALE GENOMIC DNA]</scope>
    <source>
        <strain evidence="10">WHYD16114868_AA</strain>
        <tissue evidence="10">Blood</tissue>
    </source>
</reference>
<keyword evidence="4" id="KW-0560">Oxidoreductase</keyword>
<feature type="domain" description="Glucose-6-phosphate dehydrogenase NAD-binding" evidence="7">
    <location>
        <begin position="33"/>
        <end position="215"/>
    </location>
</feature>
<dbReference type="GO" id="GO:0009051">
    <property type="term" value="P:pentose-phosphate shunt, oxidative branch"/>
    <property type="evidence" value="ECO:0007669"/>
    <property type="project" value="TreeGrafter"/>
</dbReference>
<dbReference type="InterPro" id="IPR037171">
    <property type="entry name" value="NagB/RpiA_transferase-like"/>
</dbReference>
<dbReference type="Pfam" id="PF00479">
    <property type="entry name" value="G6PD_N"/>
    <property type="match status" value="1"/>
</dbReference>
<feature type="chain" id="PRO_5019029459" evidence="6">
    <location>
        <begin position="24"/>
        <end position="790"/>
    </location>
</feature>
<dbReference type="SUPFAM" id="SSF51735">
    <property type="entry name" value="NAD(P)-binding Rossmann-fold domains"/>
    <property type="match status" value="1"/>
</dbReference>
<evidence type="ECO:0000256" key="1">
    <source>
        <dbReference type="ARBA" id="ARBA00004959"/>
    </source>
</evidence>
<dbReference type="InterPro" id="IPR019796">
    <property type="entry name" value="G6P_DH_AS"/>
</dbReference>
<evidence type="ECO:0000256" key="5">
    <source>
        <dbReference type="ARBA" id="ARBA00023277"/>
    </source>
</evidence>
<dbReference type="UniPathway" id="UPA00115"/>
<accession>A0A444UTG7</accession>
<dbReference type="PANTHER" id="PTHR23429">
    <property type="entry name" value="GLUCOSE-6-PHOSPHATE 1-DEHYDROGENASE G6PD"/>
    <property type="match status" value="1"/>
</dbReference>
<dbReference type="GO" id="GO:0050661">
    <property type="term" value="F:NADP binding"/>
    <property type="evidence" value="ECO:0007669"/>
    <property type="project" value="InterPro"/>
</dbReference>
<name>A0A444UTG7_ACIRT</name>
<evidence type="ECO:0000313" key="11">
    <source>
        <dbReference type="Proteomes" id="UP000289886"/>
    </source>
</evidence>
<dbReference type="PROSITE" id="PS00069">
    <property type="entry name" value="G6P_DEHYDROGENASE"/>
    <property type="match status" value="1"/>
</dbReference>
<dbReference type="InterPro" id="IPR001282">
    <property type="entry name" value="G6P_DH"/>
</dbReference>
<dbReference type="PANTHER" id="PTHR23429:SF7">
    <property type="entry name" value="GDH_6PGL ENDOPLASMIC BIFUNCTIONAL PROTEIN"/>
    <property type="match status" value="1"/>
</dbReference>
<proteinExistence type="predicted"/>
<dbReference type="GO" id="GO:0017057">
    <property type="term" value="F:6-phosphogluconolactonase activity"/>
    <property type="evidence" value="ECO:0007669"/>
    <property type="project" value="InterPro"/>
</dbReference>
<evidence type="ECO:0000259" key="8">
    <source>
        <dbReference type="Pfam" id="PF01182"/>
    </source>
</evidence>
<evidence type="ECO:0000256" key="4">
    <source>
        <dbReference type="ARBA" id="ARBA00023002"/>
    </source>
</evidence>
<evidence type="ECO:0000259" key="9">
    <source>
        <dbReference type="Pfam" id="PF02781"/>
    </source>
</evidence>
<dbReference type="InterPro" id="IPR005900">
    <property type="entry name" value="6-phosphogluconolactonase_DevB"/>
</dbReference>
<dbReference type="Pfam" id="PF01182">
    <property type="entry name" value="Glucosamine_iso"/>
    <property type="match status" value="1"/>
</dbReference>
<keyword evidence="3" id="KW-0521">NADP</keyword>
<dbReference type="InterPro" id="IPR022674">
    <property type="entry name" value="G6P_DH_NAD-bd"/>
</dbReference>
<dbReference type="EMBL" id="SCEB01008671">
    <property type="protein sequence ID" value="RXM91464.1"/>
    <property type="molecule type" value="Genomic_DNA"/>
</dbReference>
<dbReference type="Gene3D" id="3.30.360.10">
    <property type="entry name" value="Dihydrodipicolinate Reductase, domain 2"/>
    <property type="match status" value="1"/>
</dbReference>
<sequence length="790" mass="89289">MIPWKALSGLLLLVGSLQQQTWAMESKGHVSVVIVGATGDLARKYLWQGFFQLYGEQVSSGHSFSFYGAALSEPEKGNPAMSEILKGLACSADVAPERCALLKDQFLKLSQYRQLQTAEHYAALSAEIREQLKQEGLVEAGRLFYLSVPPFSYADIAEKINSSCRPDPEVWLRVVLEKPFGHDYESALQLSKDLKKFLKEEEMYRIDHYLGKQAVTQILPFRHENRKLLDPIWNKHHIERVEIVMKETVDAKGRTHFYNQYGVIRDVIQNHLTEILTHVAMEIPVNRSSSEEILKSKLKLFGSLQRLAKGSAVIGQYQAYNSEVTEELNKTADYISITPTFAGVAVYIENSQWDGIPFILTSGKALDERVSYVRVLFRNQVFCTQNIVSVHCKPKQIIFHIGQGNLKYPAFLVSKNLFKPQLPLSGWKEVTEYTNVSLFGQPLSEYYVYTPVAQMDPYAVLISHIFQAKRDSFVSAENLLASWNFWTPLLDGISHEYPRAYPGGVDNANLLDFELQGNEVSFVHEAVVLLSPVQGGASSESFQITQGKYRTNEMVTAWAEELVSRLASDLHMAAEEAVKRSGQFHLALSGGSSPIALFQRLVLHHYTFPWKGTHLWMVDERCVSLTERGSNFRNLHDNLLQHIKVPYFNIHPMPVLVNQRLCVEEDGGAESYEKEMSRLINGTSFDWVLLGVGDDGHTASLFRGCKLDVLENKLVALTESPFKPHQRMSLTFSAINKAKNIRVLVLGKGKHEMITQLSRVKDDPKKWPITGVKPSNGKLVWYIDYEALLG</sequence>
<feature type="domain" description="Glucose-6-phosphate dehydrogenase C-terminal" evidence="9">
    <location>
        <begin position="221"/>
        <end position="508"/>
    </location>
</feature>
<organism evidence="10 11">
    <name type="scientific">Acipenser ruthenus</name>
    <name type="common">Sterlet sturgeon</name>
    <dbReference type="NCBI Taxonomy" id="7906"/>
    <lineage>
        <taxon>Eukaryota</taxon>
        <taxon>Metazoa</taxon>
        <taxon>Chordata</taxon>
        <taxon>Craniata</taxon>
        <taxon>Vertebrata</taxon>
        <taxon>Euteleostomi</taxon>
        <taxon>Actinopterygii</taxon>
        <taxon>Chondrostei</taxon>
        <taxon>Acipenseriformes</taxon>
        <taxon>Acipenseridae</taxon>
        <taxon>Acipenser</taxon>
    </lineage>
</organism>
<dbReference type="GO" id="GO:0006006">
    <property type="term" value="P:glucose metabolic process"/>
    <property type="evidence" value="ECO:0007669"/>
    <property type="project" value="UniProtKB-KW"/>
</dbReference>
<dbReference type="GO" id="GO:0005783">
    <property type="term" value="C:endoplasmic reticulum"/>
    <property type="evidence" value="ECO:0007669"/>
    <property type="project" value="TreeGrafter"/>
</dbReference>
<keyword evidence="2" id="KW-0313">Glucose metabolism</keyword>
<dbReference type="GO" id="GO:0004345">
    <property type="term" value="F:glucose-6-phosphate dehydrogenase activity"/>
    <property type="evidence" value="ECO:0007669"/>
    <property type="project" value="InterPro"/>
</dbReference>
<protein>
    <submittedName>
        <fullName evidence="10">GDH/6PGL endoplasmic bifunctional protein</fullName>
    </submittedName>
</protein>
<dbReference type="Proteomes" id="UP000289886">
    <property type="component" value="Unassembled WGS sequence"/>
</dbReference>
<evidence type="ECO:0000256" key="6">
    <source>
        <dbReference type="SAM" id="SignalP"/>
    </source>
</evidence>
<evidence type="ECO:0000259" key="7">
    <source>
        <dbReference type="Pfam" id="PF00479"/>
    </source>
</evidence>
<evidence type="ECO:0000256" key="3">
    <source>
        <dbReference type="ARBA" id="ARBA00022857"/>
    </source>
</evidence>
<gene>
    <name evidence="10" type="ORF">EOD39_21151</name>
</gene>
<dbReference type="AlphaFoldDB" id="A0A444UTG7"/>
<dbReference type="Gene3D" id="3.40.50.720">
    <property type="entry name" value="NAD(P)-binding Rossmann-like Domain"/>
    <property type="match status" value="1"/>
</dbReference>
<dbReference type="SUPFAM" id="SSF100950">
    <property type="entry name" value="NagB/RpiA/CoA transferase-like"/>
    <property type="match status" value="1"/>
</dbReference>